<dbReference type="Proteomes" id="UP000595437">
    <property type="component" value="Chromosome 14"/>
</dbReference>
<dbReference type="EMBL" id="CP045903">
    <property type="protein sequence ID" value="QQP39025.1"/>
    <property type="molecule type" value="Genomic_DNA"/>
</dbReference>
<dbReference type="SUPFAM" id="SSF57667">
    <property type="entry name" value="beta-beta-alpha zinc fingers"/>
    <property type="match status" value="1"/>
</dbReference>
<dbReference type="PROSITE" id="PS50808">
    <property type="entry name" value="ZF_BED"/>
    <property type="match status" value="1"/>
</dbReference>
<dbReference type="InterPro" id="IPR036236">
    <property type="entry name" value="Znf_C2H2_sf"/>
</dbReference>
<organism evidence="9 11">
    <name type="scientific">Caligus rogercresseyi</name>
    <name type="common">Sea louse</name>
    <dbReference type="NCBI Taxonomy" id="217165"/>
    <lineage>
        <taxon>Eukaryota</taxon>
        <taxon>Metazoa</taxon>
        <taxon>Ecdysozoa</taxon>
        <taxon>Arthropoda</taxon>
        <taxon>Crustacea</taxon>
        <taxon>Multicrustacea</taxon>
        <taxon>Hexanauplia</taxon>
        <taxon>Copepoda</taxon>
        <taxon>Siphonostomatoida</taxon>
        <taxon>Caligidae</taxon>
        <taxon>Caligus</taxon>
    </lineage>
</organism>
<dbReference type="OrthoDB" id="1607513at2759"/>
<dbReference type="SMART" id="SM00614">
    <property type="entry name" value="ZnF_BED"/>
    <property type="match status" value="1"/>
</dbReference>
<reference evidence="9" key="2">
    <citation type="journal article" name="Sci. Data">
        <title>Chromosome-scale genome assembly of the sea louse Caligus rogercresseyi by SMRT sequencing and Hi-C analysis.</title>
        <authorList>
            <person name="Gallardo-Escarate C."/>
            <person name="Valenzuela-Munoz V."/>
            <person name="Nunez-Acuna G."/>
            <person name="Valenzuela-Miranda D."/>
            <person name="Goncalves A.T."/>
            <person name="Escobar-Sepulveda H."/>
            <person name="Liachko I."/>
            <person name="Nelson B."/>
            <person name="Roberts S."/>
            <person name="Warren W."/>
        </authorList>
    </citation>
    <scope>NUCLEOTIDE SEQUENCE</scope>
    <source>
        <tissue evidence="9">Whole tissue</tissue>
    </source>
</reference>
<dbReference type="EMBL" id="CP045898">
    <property type="protein sequence ID" value="QQP39714.1"/>
    <property type="molecule type" value="Genomic_DNA"/>
</dbReference>
<keyword evidence="5" id="KW-0804">Transcription</keyword>
<dbReference type="Pfam" id="PF02892">
    <property type="entry name" value="zf-BED"/>
    <property type="match status" value="1"/>
</dbReference>
<keyword evidence="3" id="KW-0862">Zinc</keyword>
<evidence type="ECO:0000313" key="9">
    <source>
        <dbReference type="EMBL" id="QQP39025.1"/>
    </source>
</evidence>
<dbReference type="PANTHER" id="PTHR46481">
    <property type="entry name" value="ZINC FINGER BED DOMAIN-CONTAINING PROTEIN 4"/>
    <property type="match status" value="1"/>
</dbReference>
<evidence type="ECO:0000256" key="5">
    <source>
        <dbReference type="ARBA" id="ARBA00023163"/>
    </source>
</evidence>
<dbReference type="PANTHER" id="PTHR46481:SF9">
    <property type="entry name" value="ZINC FINGER BED DOMAIN-CONTAINING PROTEIN 1-LIKE"/>
    <property type="match status" value="1"/>
</dbReference>
<evidence type="ECO:0000313" key="11">
    <source>
        <dbReference type="Proteomes" id="UP000595437"/>
    </source>
</evidence>
<dbReference type="GO" id="GO:0008270">
    <property type="term" value="F:zinc ion binding"/>
    <property type="evidence" value="ECO:0007669"/>
    <property type="project" value="UniProtKB-KW"/>
</dbReference>
<reference evidence="11" key="1">
    <citation type="submission" date="2021-01" db="EMBL/GenBank/DDBJ databases">
        <title>Caligus Genome Assembly.</title>
        <authorList>
            <person name="Gallardo-Escarate C."/>
        </authorList>
    </citation>
    <scope>NUCLEOTIDE SEQUENCE [LARGE SCALE GENOMIC DNA]</scope>
</reference>
<evidence type="ECO:0000256" key="6">
    <source>
        <dbReference type="PROSITE-ProRule" id="PRU00027"/>
    </source>
</evidence>
<dbReference type="InterPro" id="IPR003656">
    <property type="entry name" value="Znf_BED"/>
</dbReference>
<dbReference type="SUPFAM" id="SSF53098">
    <property type="entry name" value="Ribonuclease H-like"/>
    <property type="match status" value="1"/>
</dbReference>
<feature type="non-terminal residue" evidence="9">
    <location>
        <position position="305"/>
    </location>
</feature>
<feature type="region of interest" description="Disordered" evidence="7">
    <location>
        <begin position="71"/>
        <end position="103"/>
    </location>
</feature>
<protein>
    <submittedName>
        <fullName evidence="9">Zinc finger BED domaincontaining protein 1like</fullName>
    </submittedName>
</protein>
<dbReference type="AlphaFoldDB" id="A0A7T8JZ11"/>
<keyword evidence="2 6" id="KW-0863">Zinc-finger</keyword>
<keyword evidence="11" id="KW-1185">Reference proteome</keyword>
<evidence type="ECO:0000256" key="7">
    <source>
        <dbReference type="SAM" id="MobiDB-lite"/>
    </source>
</evidence>
<dbReference type="SUPFAM" id="SSF140996">
    <property type="entry name" value="Hermes dimerisation domain"/>
    <property type="match status" value="1"/>
</dbReference>
<name>A0A7T8JZ11_CALRO</name>
<evidence type="ECO:0000256" key="1">
    <source>
        <dbReference type="ARBA" id="ARBA00022723"/>
    </source>
</evidence>
<accession>A0A7T8JZ11</accession>
<evidence type="ECO:0000256" key="3">
    <source>
        <dbReference type="ARBA" id="ARBA00022833"/>
    </source>
</evidence>
<dbReference type="InterPro" id="IPR052035">
    <property type="entry name" value="ZnF_BED_domain_contain"/>
</dbReference>
<sequence>MEERTNLVAKPNVTSSVWAHFGFEPDDRGLPANVEEPICKICYKKIPVSRSSTSNLRSHLRINHPATFAGLDTVGSTNTSSEDRPSTSDQRRQLGIAESFSKGTKYQRDSHQWRTLTDTVTRLIVEEMLPFNLVEKPAFKAMLQAFDKQYVLPDRKYFSQKAVPEKYLEMKDSITRELKDVDHFSVTTDMWSSVNMMPYMSVTVHYLSPSWELKSRCLETSFMPESHTGDNLAEALQTSLQEWSLDEKKLACVTTDNGANIVAAVRKLRWGWLPCFGHNLHLAVTNGMKAEKDRTARAIGLCRTL</sequence>
<gene>
    <name evidence="10" type="ORF">FKW44_013523</name>
    <name evidence="9" type="ORF">FKW44_019777</name>
</gene>
<feature type="compositionally biased region" description="Basic and acidic residues" evidence="7">
    <location>
        <begin position="81"/>
        <end position="92"/>
    </location>
</feature>
<proteinExistence type="predicted"/>
<keyword evidence="1" id="KW-0479">Metal-binding</keyword>
<keyword evidence="4" id="KW-0805">Transcription regulation</keyword>
<evidence type="ECO:0000256" key="2">
    <source>
        <dbReference type="ARBA" id="ARBA00022771"/>
    </source>
</evidence>
<feature type="domain" description="BED-type" evidence="8">
    <location>
        <begin position="12"/>
        <end position="71"/>
    </location>
</feature>
<dbReference type="GO" id="GO:0003677">
    <property type="term" value="F:DNA binding"/>
    <property type="evidence" value="ECO:0007669"/>
    <property type="project" value="InterPro"/>
</dbReference>
<evidence type="ECO:0000259" key="8">
    <source>
        <dbReference type="PROSITE" id="PS50808"/>
    </source>
</evidence>
<evidence type="ECO:0000313" key="10">
    <source>
        <dbReference type="EMBL" id="QQP39714.1"/>
    </source>
</evidence>
<dbReference type="InterPro" id="IPR012337">
    <property type="entry name" value="RNaseH-like_sf"/>
</dbReference>
<evidence type="ECO:0000256" key="4">
    <source>
        <dbReference type="ARBA" id="ARBA00023015"/>
    </source>
</evidence>
<dbReference type="Proteomes" id="UP000595437">
    <property type="component" value="Chromosome 9"/>
</dbReference>